<evidence type="ECO:0000256" key="7">
    <source>
        <dbReference type="ARBA" id="ARBA00022692"/>
    </source>
</evidence>
<keyword evidence="4" id="KW-1003">Cell membrane</keyword>
<proteinExistence type="predicted"/>
<evidence type="ECO:0000256" key="10">
    <source>
        <dbReference type="ARBA" id="ARBA00022840"/>
    </source>
</evidence>
<evidence type="ECO:0000256" key="8">
    <source>
        <dbReference type="ARBA" id="ARBA00022741"/>
    </source>
</evidence>
<comment type="subcellular location">
    <subcellularLocation>
        <location evidence="2">Cell membrane</location>
        <topology evidence="2">Multi-pass membrane protein</topology>
    </subcellularLocation>
</comment>
<comment type="catalytic activity">
    <reaction evidence="1">
        <text>ATP + protein L-histidine = ADP + protein N-phospho-L-histidine.</text>
        <dbReference type="EC" id="2.7.13.3"/>
    </reaction>
</comment>
<evidence type="ECO:0000256" key="14">
    <source>
        <dbReference type="SAM" id="Phobius"/>
    </source>
</evidence>
<keyword evidence="13 14" id="KW-0472">Membrane</keyword>
<dbReference type="SMART" id="SM00387">
    <property type="entry name" value="HATPase_c"/>
    <property type="match status" value="1"/>
</dbReference>
<dbReference type="GO" id="GO:0005524">
    <property type="term" value="F:ATP binding"/>
    <property type="evidence" value="ECO:0007669"/>
    <property type="project" value="UniProtKB-KW"/>
</dbReference>
<comment type="caution">
    <text evidence="16">The sequence shown here is derived from an EMBL/GenBank/DDBJ whole genome shotgun (WGS) entry which is preliminary data.</text>
</comment>
<dbReference type="Pfam" id="PF02518">
    <property type="entry name" value="HATPase_c"/>
    <property type="match status" value="1"/>
</dbReference>
<dbReference type="OrthoDB" id="9776552at2"/>
<keyword evidence="5" id="KW-0597">Phosphoprotein</keyword>
<feature type="domain" description="HAMP" evidence="15">
    <location>
        <begin position="336"/>
        <end position="388"/>
    </location>
</feature>
<keyword evidence="9" id="KW-0418">Kinase</keyword>
<accession>A0A1A5YRZ9</accession>
<sequence>MTLLKERPFFTFHKKIFGRIVFIYSSVAVVAFLTLAVLIYQYYTDSLLQKELAAQVLTVDTISGYLDQKMDMSQDVMLQVYRDKALQEDVLFFLNNDLPDYVRHRLESYFSGSTSNDRDMITFFENQLDRDADISNIALYSSSQSFLYVYQTSLTHFTALPDSQDGIREVINEMRSQKRASSRSPELDKLLGITGEGNYTFALEINDPATLRNVGALLITYKADSLRSVLRSKVGDHKGSQLVLFQDGTILYDSTGENTGRVYPQMGELLRNQGTNNNSLKTYTTIEKTDKSGLYVAALLQEKEMDQSNRGFKSRVISITAICIVVTVLFAYFTVYRYSARTHSIIRAMRHARKGDLSVRIPIRKNDELDEISNSFNLMCQELDSYIKQVYVSEIKQKHAELVAFQAQINPHFLYNALEAIRMKAIAEGAENVGDMTYLLGSLLRYTIKQETMVTLEEECENCRRFLELYRIRLKDRITYSIELEPATRSCSLLKLLLQPLVENVIVHGVRTGKKVTAITLASRIEDDGATIVICIEDNGKGIKPERLQELQQALSSMVRLSGSSIGLMNVHDRIRLLYGPDYGVSVDSVWNEGTVVKLRIPYQKGGNGLV</sequence>
<evidence type="ECO:0000313" key="16">
    <source>
        <dbReference type="EMBL" id="OBR68397.1"/>
    </source>
</evidence>
<dbReference type="InterPro" id="IPR036890">
    <property type="entry name" value="HATPase_C_sf"/>
</dbReference>
<dbReference type="RefSeq" id="WP_068679162.1">
    <property type="nucleotide sequence ID" value="NZ_LYPA01000026.1"/>
</dbReference>
<dbReference type="Gene3D" id="3.30.565.10">
    <property type="entry name" value="Histidine kinase-like ATPase, C-terminal domain"/>
    <property type="match status" value="1"/>
</dbReference>
<dbReference type="Proteomes" id="UP000092024">
    <property type="component" value="Unassembled WGS sequence"/>
</dbReference>
<dbReference type="PRINTS" id="PR00344">
    <property type="entry name" value="BCTRLSENSOR"/>
</dbReference>
<feature type="transmembrane region" description="Helical" evidence="14">
    <location>
        <begin position="21"/>
        <end position="43"/>
    </location>
</feature>
<keyword evidence="8" id="KW-0547">Nucleotide-binding</keyword>
<evidence type="ECO:0000256" key="6">
    <source>
        <dbReference type="ARBA" id="ARBA00022679"/>
    </source>
</evidence>
<keyword evidence="17" id="KW-1185">Reference proteome</keyword>
<evidence type="ECO:0000259" key="15">
    <source>
        <dbReference type="PROSITE" id="PS50885"/>
    </source>
</evidence>
<dbReference type="STRING" id="1844972.A7K91_21175"/>
<organism evidence="16 17">
    <name type="scientific">Paenibacillus oryzae</name>
    <dbReference type="NCBI Taxonomy" id="1844972"/>
    <lineage>
        <taxon>Bacteria</taxon>
        <taxon>Bacillati</taxon>
        <taxon>Bacillota</taxon>
        <taxon>Bacilli</taxon>
        <taxon>Bacillales</taxon>
        <taxon>Paenibacillaceae</taxon>
        <taxon>Paenibacillus</taxon>
    </lineage>
</organism>
<dbReference type="SUPFAM" id="SSF55874">
    <property type="entry name" value="ATPase domain of HSP90 chaperone/DNA topoisomerase II/histidine kinase"/>
    <property type="match status" value="1"/>
</dbReference>
<dbReference type="PROSITE" id="PS50885">
    <property type="entry name" value="HAMP"/>
    <property type="match status" value="1"/>
</dbReference>
<dbReference type="InterPro" id="IPR010559">
    <property type="entry name" value="Sig_transdc_His_kin_internal"/>
</dbReference>
<dbReference type="Pfam" id="PF00672">
    <property type="entry name" value="HAMP"/>
    <property type="match status" value="1"/>
</dbReference>
<evidence type="ECO:0000256" key="2">
    <source>
        <dbReference type="ARBA" id="ARBA00004651"/>
    </source>
</evidence>
<gene>
    <name evidence="16" type="ORF">A7K91_21175</name>
</gene>
<dbReference type="Gene3D" id="6.10.340.10">
    <property type="match status" value="1"/>
</dbReference>
<keyword evidence="12" id="KW-0902">Two-component regulatory system</keyword>
<dbReference type="InterPro" id="IPR003660">
    <property type="entry name" value="HAMP_dom"/>
</dbReference>
<evidence type="ECO:0000256" key="5">
    <source>
        <dbReference type="ARBA" id="ARBA00022553"/>
    </source>
</evidence>
<dbReference type="EC" id="2.7.13.3" evidence="3"/>
<dbReference type="InterPro" id="IPR004358">
    <property type="entry name" value="Sig_transdc_His_kin-like_C"/>
</dbReference>
<evidence type="ECO:0000256" key="4">
    <source>
        <dbReference type="ARBA" id="ARBA00022475"/>
    </source>
</evidence>
<evidence type="ECO:0000313" key="17">
    <source>
        <dbReference type="Proteomes" id="UP000092024"/>
    </source>
</evidence>
<dbReference type="GO" id="GO:0000155">
    <property type="term" value="F:phosphorelay sensor kinase activity"/>
    <property type="evidence" value="ECO:0007669"/>
    <property type="project" value="InterPro"/>
</dbReference>
<feature type="transmembrane region" description="Helical" evidence="14">
    <location>
        <begin position="316"/>
        <end position="335"/>
    </location>
</feature>
<name>A0A1A5YRZ9_9BACL</name>
<keyword evidence="11 14" id="KW-1133">Transmembrane helix</keyword>
<dbReference type="GO" id="GO:0005886">
    <property type="term" value="C:plasma membrane"/>
    <property type="evidence" value="ECO:0007669"/>
    <property type="project" value="UniProtKB-SubCell"/>
</dbReference>
<keyword evidence="10" id="KW-0067">ATP-binding</keyword>
<dbReference type="PANTHER" id="PTHR34220">
    <property type="entry name" value="SENSOR HISTIDINE KINASE YPDA"/>
    <property type="match status" value="1"/>
</dbReference>
<evidence type="ECO:0000256" key="9">
    <source>
        <dbReference type="ARBA" id="ARBA00022777"/>
    </source>
</evidence>
<dbReference type="CDD" id="cd06225">
    <property type="entry name" value="HAMP"/>
    <property type="match status" value="1"/>
</dbReference>
<dbReference type="AlphaFoldDB" id="A0A1A5YRZ9"/>
<dbReference type="Pfam" id="PF06580">
    <property type="entry name" value="His_kinase"/>
    <property type="match status" value="1"/>
</dbReference>
<evidence type="ECO:0000256" key="11">
    <source>
        <dbReference type="ARBA" id="ARBA00022989"/>
    </source>
</evidence>
<dbReference type="InterPro" id="IPR050640">
    <property type="entry name" value="Bact_2-comp_sensor_kinase"/>
</dbReference>
<dbReference type="PANTHER" id="PTHR34220:SF11">
    <property type="entry name" value="SENSOR PROTEIN KINASE HPTS"/>
    <property type="match status" value="1"/>
</dbReference>
<evidence type="ECO:0000256" key="1">
    <source>
        <dbReference type="ARBA" id="ARBA00000085"/>
    </source>
</evidence>
<dbReference type="SMART" id="SM00304">
    <property type="entry name" value="HAMP"/>
    <property type="match status" value="1"/>
</dbReference>
<evidence type="ECO:0000256" key="3">
    <source>
        <dbReference type="ARBA" id="ARBA00012438"/>
    </source>
</evidence>
<reference evidence="16 17" key="1">
    <citation type="submission" date="2016-05" db="EMBL/GenBank/DDBJ databases">
        <title>Paenibacillus oryzae. sp. nov., isolated from the rice root.</title>
        <authorList>
            <person name="Zhang J."/>
            <person name="Zhang X."/>
        </authorList>
    </citation>
    <scope>NUCLEOTIDE SEQUENCE [LARGE SCALE GENOMIC DNA]</scope>
    <source>
        <strain evidence="16 17">1DrF-4</strain>
    </source>
</reference>
<dbReference type="InterPro" id="IPR003594">
    <property type="entry name" value="HATPase_dom"/>
</dbReference>
<keyword evidence="6" id="KW-0808">Transferase</keyword>
<evidence type="ECO:0000256" key="13">
    <source>
        <dbReference type="ARBA" id="ARBA00023136"/>
    </source>
</evidence>
<dbReference type="EMBL" id="LYPA01000026">
    <property type="protein sequence ID" value="OBR68397.1"/>
    <property type="molecule type" value="Genomic_DNA"/>
</dbReference>
<keyword evidence="7 14" id="KW-0812">Transmembrane</keyword>
<dbReference type="SUPFAM" id="SSF158472">
    <property type="entry name" value="HAMP domain-like"/>
    <property type="match status" value="1"/>
</dbReference>
<evidence type="ECO:0000256" key="12">
    <source>
        <dbReference type="ARBA" id="ARBA00023012"/>
    </source>
</evidence>
<protein>
    <recommendedName>
        <fullName evidence="3">histidine kinase</fullName>
        <ecNumber evidence="3">2.7.13.3</ecNumber>
    </recommendedName>
</protein>